<dbReference type="GO" id="GO:0005886">
    <property type="term" value="C:plasma membrane"/>
    <property type="evidence" value="ECO:0007669"/>
    <property type="project" value="UniProtKB-SubCell"/>
</dbReference>
<dbReference type="EMBL" id="NPBY01000032">
    <property type="protein sequence ID" value="PAD77035.1"/>
    <property type="molecule type" value="Genomic_DNA"/>
</dbReference>
<proteinExistence type="inferred from homology"/>
<evidence type="ECO:0000313" key="9">
    <source>
        <dbReference type="EMBL" id="PAD77035.1"/>
    </source>
</evidence>
<name>A0A268EV78_9BACL</name>
<feature type="transmembrane region" description="Helical" evidence="8">
    <location>
        <begin position="289"/>
        <end position="308"/>
    </location>
</feature>
<feature type="transmembrane region" description="Helical" evidence="8">
    <location>
        <begin position="320"/>
        <end position="339"/>
    </location>
</feature>
<gene>
    <name evidence="9" type="ORF">CHH67_10995</name>
</gene>
<evidence type="ECO:0000256" key="4">
    <source>
        <dbReference type="ARBA" id="ARBA00022475"/>
    </source>
</evidence>
<evidence type="ECO:0000256" key="1">
    <source>
        <dbReference type="ARBA" id="ARBA00004651"/>
    </source>
</evidence>
<dbReference type="OrthoDB" id="9811721at2"/>
<dbReference type="GO" id="GO:0033214">
    <property type="term" value="P:siderophore-iron import into cell"/>
    <property type="evidence" value="ECO:0007669"/>
    <property type="project" value="TreeGrafter"/>
</dbReference>
<keyword evidence="7 8" id="KW-0472">Membrane</keyword>
<keyword evidence="3" id="KW-0813">Transport</keyword>
<organism evidence="9 10">
    <name type="scientific">Paenibacillus campinasensis</name>
    <dbReference type="NCBI Taxonomy" id="66347"/>
    <lineage>
        <taxon>Bacteria</taxon>
        <taxon>Bacillati</taxon>
        <taxon>Bacillota</taxon>
        <taxon>Bacilli</taxon>
        <taxon>Bacillales</taxon>
        <taxon>Paenibacillaceae</taxon>
        <taxon>Paenibacillus</taxon>
    </lineage>
</organism>
<keyword evidence="5 8" id="KW-0812">Transmembrane</keyword>
<comment type="caution">
    <text evidence="9">The sequence shown here is derived from an EMBL/GenBank/DDBJ whole genome shotgun (WGS) entry which is preliminary data.</text>
</comment>
<reference evidence="9 10" key="1">
    <citation type="submission" date="2017-07" db="EMBL/GenBank/DDBJ databases">
        <title>Isolation and whole genome analysis of endospore-forming bacteria from heroin.</title>
        <authorList>
            <person name="Kalinowski J."/>
            <person name="Ahrens B."/>
            <person name="Al-Dilaimi A."/>
            <person name="Winkler A."/>
            <person name="Wibberg D."/>
            <person name="Schleenbecker U."/>
            <person name="Ruckert C."/>
            <person name="Wolfel R."/>
            <person name="Grass G."/>
        </authorList>
    </citation>
    <scope>NUCLEOTIDE SEQUENCE [LARGE SCALE GENOMIC DNA]</scope>
    <source>
        <strain evidence="9 10">7537-G1</strain>
    </source>
</reference>
<evidence type="ECO:0000256" key="3">
    <source>
        <dbReference type="ARBA" id="ARBA00022448"/>
    </source>
</evidence>
<dbReference type="SUPFAM" id="SSF81345">
    <property type="entry name" value="ABC transporter involved in vitamin B12 uptake, BtuC"/>
    <property type="match status" value="1"/>
</dbReference>
<evidence type="ECO:0000313" key="10">
    <source>
        <dbReference type="Proteomes" id="UP000215596"/>
    </source>
</evidence>
<keyword evidence="4" id="KW-1003">Cell membrane</keyword>
<feature type="transmembrane region" description="Helical" evidence="8">
    <location>
        <begin position="75"/>
        <end position="96"/>
    </location>
</feature>
<feature type="transmembrane region" description="Helical" evidence="8">
    <location>
        <begin position="49"/>
        <end position="68"/>
    </location>
</feature>
<protein>
    <submittedName>
        <fullName evidence="9">Iron ABC transporter permease</fullName>
    </submittedName>
</protein>
<evidence type="ECO:0000256" key="7">
    <source>
        <dbReference type="ARBA" id="ARBA00023136"/>
    </source>
</evidence>
<dbReference type="InterPro" id="IPR000522">
    <property type="entry name" value="ABC_transptr_permease_BtuC"/>
</dbReference>
<dbReference type="InterPro" id="IPR037294">
    <property type="entry name" value="ABC_BtuC-like"/>
</dbReference>
<dbReference type="PANTHER" id="PTHR30472:SF24">
    <property type="entry name" value="FERRIC ENTEROBACTIN TRANSPORT SYSTEM PERMEASE PROTEIN FEPG"/>
    <property type="match status" value="1"/>
</dbReference>
<dbReference type="AlphaFoldDB" id="A0A268EV78"/>
<sequence>MKPTVPFRSRHPFLSALEDRRVLILLVLLLVLMAALVLGACLGSTWESPFQVLLTMVGVQSDSAFVIGTLRLPRLVLALLAGAGLSLAGAVLQGLIRNPLASPDVLGMTGGASAAAVGFIALSGGALSIRWLPVAAMIGALLVSGLIYLLAWKNGVSPVRLVLIGVGISAGTSSVTMLLLAFSSITSAGKAYIWLTGSVYGASWEQVLTLLPWLLLFGTVAWANARKLNVHQLGDEAATGLGAAVQRQRLGLILVAVALAGSSVALVGAVGFIGLIGPHIARRLVGSSYGVLLPASALVGALLLLLADTAGRTLFQPLDIPAGVFTAAIGAPFFIALLVRHRRL</sequence>
<accession>A0A268EV78</accession>
<feature type="transmembrane region" description="Helical" evidence="8">
    <location>
        <begin position="134"/>
        <end position="151"/>
    </location>
</feature>
<dbReference type="FunFam" id="1.10.3470.10:FF:000001">
    <property type="entry name" value="Vitamin B12 ABC transporter permease BtuC"/>
    <property type="match status" value="1"/>
</dbReference>
<feature type="transmembrane region" description="Helical" evidence="8">
    <location>
        <begin position="250"/>
        <end position="277"/>
    </location>
</feature>
<comment type="subcellular location">
    <subcellularLocation>
        <location evidence="1">Cell membrane</location>
        <topology evidence="1">Multi-pass membrane protein</topology>
    </subcellularLocation>
</comment>
<dbReference type="GO" id="GO:0022857">
    <property type="term" value="F:transmembrane transporter activity"/>
    <property type="evidence" value="ECO:0007669"/>
    <property type="project" value="InterPro"/>
</dbReference>
<evidence type="ECO:0000256" key="2">
    <source>
        <dbReference type="ARBA" id="ARBA00007935"/>
    </source>
</evidence>
<dbReference type="Proteomes" id="UP000215596">
    <property type="component" value="Unassembled WGS sequence"/>
</dbReference>
<evidence type="ECO:0000256" key="6">
    <source>
        <dbReference type="ARBA" id="ARBA00022989"/>
    </source>
</evidence>
<dbReference type="CDD" id="cd06550">
    <property type="entry name" value="TM_ABC_iron-siderophores_like"/>
    <property type="match status" value="1"/>
</dbReference>
<keyword evidence="6 8" id="KW-1133">Transmembrane helix</keyword>
<comment type="similarity">
    <text evidence="2">Belongs to the binding-protein-dependent transport system permease family. FecCD subfamily.</text>
</comment>
<dbReference type="Pfam" id="PF01032">
    <property type="entry name" value="FecCD"/>
    <property type="match status" value="1"/>
</dbReference>
<evidence type="ECO:0000256" key="8">
    <source>
        <dbReference type="SAM" id="Phobius"/>
    </source>
</evidence>
<dbReference type="RefSeq" id="WP_095265226.1">
    <property type="nucleotide sequence ID" value="NZ_NPBY01000032.1"/>
</dbReference>
<dbReference type="Gene3D" id="1.10.3470.10">
    <property type="entry name" value="ABC transporter involved in vitamin B12 uptake, BtuC"/>
    <property type="match status" value="1"/>
</dbReference>
<feature type="transmembrane region" description="Helical" evidence="8">
    <location>
        <begin position="163"/>
        <end position="186"/>
    </location>
</feature>
<feature type="transmembrane region" description="Helical" evidence="8">
    <location>
        <begin position="108"/>
        <end position="127"/>
    </location>
</feature>
<evidence type="ECO:0000256" key="5">
    <source>
        <dbReference type="ARBA" id="ARBA00022692"/>
    </source>
</evidence>
<dbReference type="PANTHER" id="PTHR30472">
    <property type="entry name" value="FERRIC ENTEROBACTIN TRANSPORT SYSTEM PERMEASE PROTEIN"/>
    <property type="match status" value="1"/>
</dbReference>